<accession>A0A8S2VSI9</accession>
<dbReference type="AlphaFoldDB" id="A0A8S2VSI9"/>
<protein>
    <submittedName>
        <fullName evidence="1">Uncharacterized protein</fullName>
    </submittedName>
</protein>
<reference evidence="1" key="1">
    <citation type="submission" date="2021-02" db="EMBL/GenBank/DDBJ databases">
        <authorList>
            <person name="Nowell W R."/>
        </authorList>
    </citation>
    <scope>NUCLEOTIDE SEQUENCE</scope>
</reference>
<sequence length="98" mass="10459">LQSAQISYIPATVGLQTPTLTPGGEQRYFEYPMTPQGMHTGIGQLGRDSLLQRSGNGIDFFQADPLAAQYLQPTSPSPGLPIATSLLTTPYANGFHGH</sequence>
<evidence type="ECO:0000313" key="1">
    <source>
        <dbReference type="EMBL" id="CAF4406591.1"/>
    </source>
</evidence>
<gene>
    <name evidence="1" type="ORF">GIL414_LOCUS30409</name>
</gene>
<proteinExistence type="predicted"/>
<dbReference type="EMBL" id="CAJOBJ010058246">
    <property type="protein sequence ID" value="CAF4406591.1"/>
    <property type="molecule type" value="Genomic_DNA"/>
</dbReference>
<name>A0A8S2VSI9_9BILA</name>
<dbReference type="Proteomes" id="UP000681720">
    <property type="component" value="Unassembled WGS sequence"/>
</dbReference>
<organism evidence="1 2">
    <name type="scientific">Rotaria magnacalcarata</name>
    <dbReference type="NCBI Taxonomy" id="392030"/>
    <lineage>
        <taxon>Eukaryota</taxon>
        <taxon>Metazoa</taxon>
        <taxon>Spiralia</taxon>
        <taxon>Gnathifera</taxon>
        <taxon>Rotifera</taxon>
        <taxon>Eurotatoria</taxon>
        <taxon>Bdelloidea</taxon>
        <taxon>Philodinida</taxon>
        <taxon>Philodinidae</taxon>
        <taxon>Rotaria</taxon>
    </lineage>
</organism>
<evidence type="ECO:0000313" key="2">
    <source>
        <dbReference type="Proteomes" id="UP000681720"/>
    </source>
</evidence>
<feature type="non-terminal residue" evidence="1">
    <location>
        <position position="98"/>
    </location>
</feature>
<comment type="caution">
    <text evidence="1">The sequence shown here is derived from an EMBL/GenBank/DDBJ whole genome shotgun (WGS) entry which is preliminary data.</text>
</comment>